<reference evidence="3" key="1">
    <citation type="journal article" date="2019" name="Int. J. Syst. Evol. Microbiol.">
        <title>The Global Catalogue of Microorganisms (GCM) 10K type strain sequencing project: providing services to taxonomists for standard genome sequencing and annotation.</title>
        <authorList>
            <consortium name="The Broad Institute Genomics Platform"/>
            <consortium name="The Broad Institute Genome Sequencing Center for Infectious Disease"/>
            <person name="Wu L."/>
            <person name="Ma J."/>
        </authorList>
    </citation>
    <scope>NUCLEOTIDE SEQUENCE [LARGE SCALE GENOMIC DNA]</scope>
    <source>
        <strain evidence="3">CGMCC 1.10759</strain>
    </source>
</reference>
<evidence type="ECO:0000313" key="2">
    <source>
        <dbReference type="EMBL" id="MFC4310572.1"/>
    </source>
</evidence>
<feature type="transmembrane region" description="Helical" evidence="1">
    <location>
        <begin position="50"/>
        <end position="70"/>
    </location>
</feature>
<proteinExistence type="predicted"/>
<dbReference type="RefSeq" id="WP_380598159.1">
    <property type="nucleotide sequence ID" value="NZ_JBHSDU010000003.1"/>
</dbReference>
<evidence type="ECO:0000313" key="3">
    <source>
        <dbReference type="Proteomes" id="UP001595904"/>
    </source>
</evidence>
<keyword evidence="3" id="KW-1185">Reference proteome</keyword>
<evidence type="ECO:0008006" key="4">
    <source>
        <dbReference type="Google" id="ProtNLM"/>
    </source>
</evidence>
<keyword evidence="1" id="KW-0472">Membrane</keyword>
<keyword evidence="1" id="KW-0812">Transmembrane</keyword>
<keyword evidence="1" id="KW-1133">Transmembrane helix</keyword>
<name>A0ABV8SUE2_9GAMM</name>
<sequence length="120" mass="13204">MVNTPDPLEERSRELFDDSVERLDARTRSRLNQARQQALEEAKKGRVRRYWLGAPLGGLAAAALIAVIVIRSGGEAVAPSGENASNLLDDFDIVADADSFELIQDVEFYSWLADQSENPG</sequence>
<accession>A0ABV8SUE2</accession>
<gene>
    <name evidence="2" type="ORF">ACFPN2_15885</name>
</gene>
<evidence type="ECO:0000256" key="1">
    <source>
        <dbReference type="SAM" id="Phobius"/>
    </source>
</evidence>
<dbReference type="EMBL" id="JBHSDU010000003">
    <property type="protein sequence ID" value="MFC4310572.1"/>
    <property type="molecule type" value="Genomic_DNA"/>
</dbReference>
<dbReference type="Proteomes" id="UP001595904">
    <property type="component" value="Unassembled WGS sequence"/>
</dbReference>
<comment type="caution">
    <text evidence="2">The sequence shown here is derived from an EMBL/GenBank/DDBJ whole genome shotgun (WGS) entry which is preliminary data.</text>
</comment>
<protein>
    <recommendedName>
        <fullName evidence="4">DUF3619 family protein</fullName>
    </recommendedName>
</protein>
<organism evidence="2 3">
    <name type="scientific">Steroidobacter flavus</name>
    <dbReference type="NCBI Taxonomy" id="1842136"/>
    <lineage>
        <taxon>Bacteria</taxon>
        <taxon>Pseudomonadati</taxon>
        <taxon>Pseudomonadota</taxon>
        <taxon>Gammaproteobacteria</taxon>
        <taxon>Steroidobacterales</taxon>
        <taxon>Steroidobacteraceae</taxon>
        <taxon>Steroidobacter</taxon>
    </lineage>
</organism>